<feature type="compositionally biased region" description="Basic and acidic residues" evidence="1">
    <location>
        <begin position="295"/>
        <end position="305"/>
    </location>
</feature>
<dbReference type="AlphaFoldDB" id="A0A423W849"/>
<proteinExistence type="predicted"/>
<evidence type="ECO:0000313" key="2">
    <source>
        <dbReference type="EMBL" id="ROV99474.1"/>
    </source>
</evidence>
<feature type="region of interest" description="Disordered" evidence="1">
    <location>
        <begin position="498"/>
        <end position="560"/>
    </location>
</feature>
<feature type="region of interest" description="Disordered" evidence="1">
    <location>
        <begin position="794"/>
        <end position="829"/>
    </location>
</feature>
<feature type="compositionally biased region" description="Basic and acidic residues" evidence="1">
    <location>
        <begin position="673"/>
        <end position="703"/>
    </location>
</feature>
<feature type="region of interest" description="Disordered" evidence="1">
    <location>
        <begin position="264"/>
        <end position="349"/>
    </location>
</feature>
<comment type="caution">
    <text evidence="2">The sequence shown here is derived from an EMBL/GenBank/DDBJ whole genome shotgun (WGS) entry which is preliminary data.</text>
</comment>
<feature type="compositionally biased region" description="Basic and acidic residues" evidence="1">
    <location>
        <begin position="511"/>
        <end position="524"/>
    </location>
</feature>
<name>A0A423W849_9PEZI</name>
<evidence type="ECO:0000313" key="3">
    <source>
        <dbReference type="Proteomes" id="UP000283895"/>
    </source>
</evidence>
<protein>
    <submittedName>
        <fullName evidence="2">Uncharacterized protein</fullName>
    </submittedName>
</protein>
<feature type="compositionally biased region" description="Basic and acidic residues" evidence="1">
    <location>
        <begin position="549"/>
        <end position="560"/>
    </location>
</feature>
<organism evidence="2 3">
    <name type="scientific">Cytospora schulzeri</name>
    <dbReference type="NCBI Taxonomy" id="448051"/>
    <lineage>
        <taxon>Eukaryota</taxon>
        <taxon>Fungi</taxon>
        <taxon>Dikarya</taxon>
        <taxon>Ascomycota</taxon>
        <taxon>Pezizomycotina</taxon>
        <taxon>Sordariomycetes</taxon>
        <taxon>Sordariomycetidae</taxon>
        <taxon>Diaporthales</taxon>
        <taxon>Cytosporaceae</taxon>
        <taxon>Cytospora</taxon>
    </lineage>
</organism>
<gene>
    <name evidence="2" type="ORF">VMCG_06313</name>
</gene>
<feature type="compositionally biased region" description="Polar residues" evidence="1">
    <location>
        <begin position="794"/>
        <end position="817"/>
    </location>
</feature>
<evidence type="ECO:0000256" key="1">
    <source>
        <dbReference type="SAM" id="MobiDB-lite"/>
    </source>
</evidence>
<reference evidence="2 3" key="1">
    <citation type="submission" date="2015-09" db="EMBL/GenBank/DDBJ databases">
        <title>Host preference determinants of Valsa canker pathogens revealed by comparative genomics.</title>
        <authorList>
            <person name="Yin Z."/>
            <person name="Huang L."/>
        </authorList>
    </citation>
    <scope>NUCLEOTIDE SEQUENCE [LARGE SCALE GENOMIC DNA]</scope>
    <source>
        <strain evidence="2 3">03-1</strain>
    </source>
</reference>
<dbReference type="STRING" id="356882.A0A423W849"/>
<feature type="region of interest" description="Disordered" evidence="1">
    <location>
        <begin position="103"/>
        <end position="138"/>
    </location>
</feature>
<feature type="compositionally biased region" description="Polar residues" evidence="1">
    <location>
        <begin position="705"/>
        <end position="716"/>
    </location>
</feature>
<dbReference type="OrthoDB" id="3946750at2759"/>
<feature type="compositionally biased region" description="Polar residues" evidence="1">
    <location>
        <begin position="653"/>
        <end position="669"/>
    </location>
</feature>
<keyword evidence="3" id="KW-1185">Reference proteome</keyword>
<feature type="region of interest" description="Disordered" evidence="1">
    <location>
        <begin position="593"/>
        <end position="717"/>
    </location>
</feature>
<dbReference type="Proteomes" id="UP000283895">
    <property type="component" value="Unassembled WGS sequence"/>
</dbReference>
<feature type="compositionally biased region" description="Polar residues" evidence="1">
    <location>
        <begin position="276"/>
        <end position="289"/>
    </location>
</feature>
<dbReference type="EMBL" id="LKEA01000023">
    <property type="protein sequence ID" value="ROV99474.1"/>
    <property type="molecule type" value="Genomic_DNA"/>
</dbReference>
<accession>A0A423W849</accession>
<sequence>MLTTTSQITPRARSLQTQYAVATRAIGVSSAARIRQPQHIRRFRLGMWFSHFDPDLHREIQRRQRHYKHKYGGQMHRQLSWDKQTFADDARHVLRRMMKSSCISHDARSGSSHANDVGDDKQRTPANKDGVRPGQNIEDVERGAMDHLLFGKDEDQKVCDPQARRKQKARSAKSVFVPHSSYGNLERDDFVIDPITNRKVAKHPAPNTPKDGVDIPVKTIKDKEVARFGDLQPPYEDLDTYRTVVVDEITARFVEDEKAPYSDLDKYKPVMDDATPSKQDTQPRYNDLSTYKAFGHNEPDGKPDPTTEPSMDYDPAELARYGPVEWNEPDGNPSSTTDSRVAEGLTKDYDPEELARYGTVRWNEPDGKPAPFADPKVAEGLSRVYTHDEILEYSKTVQWNDPYGNPLPCEAEPFTEGPTKEYPDLDEYSHAYRWNEPDGKPTSPADPRAAEELTKIYTDLDKYNGAYRWNEPDGKPAPTAEELSKNYTDLGDYSRAYEWNEPDGNPSPTAEELRRNYTDLDKYGPVRYQEPDGQPAIQADPLQQSQGKMDTHDQKTDNIEKSNYRKMLDSLMKRHQTASDAIDREASLAVKSAKAKVQQDGATESPEPAMTGNYVRDFPEDFNKSWTETLSEVQTQTESQSMDGGLEGAFGQPSPSKIQTALDRVSTSGKAPVTKDNRKLDHTNSDLKEAQVLETREDEKYSDRPTASSQSDTSGEPTLYKILAYDPTMQEINIAETSSYVPDTASALTPGDALARLSNPAKFFPHFLPLELEGYEIVSGTGDILVFRKVRPSATKQAEGSPSEPQVAPTATESHASSEGPINPIDMTGRAKISPASANFASPTGYVNYENLPETEASNLPPPPPRIKYNIDVQREEPVFSGPKTRRFYDQKRKEKSLGKRLVVGGVWVASISYALGVISEYFTTGGVDGMGPKGL</sequence>
<feature type="compositionally biased region" description="Polar residues" evidence="1">
    <location>
        <begin position="624"/>
        <end position="642"/>
    </location>
</feature>